<sequence length="192" mass="21491">MDSHHHRHPKRESVMKRKRRDSKRSKHRYESSSDAAAPSSSASSSSSSESSDSDSGSSQSGSNSDDHRSRRSSKRNHHHPNDHHPRRCEFFQIFLGLCFAITSAGEVLALVCHLVYSSWLFSFGFRGMRAQATVTLMTPNGLGNTDGKILRRRGRRQETFHSTAMGAQCWSSSPDCGDLQRCSRGLCNELHL</sequence>
<protein>
    <submittedName>
        <fullName evidence="3">Uncharacterized protein</fullName>
    </submittedName>
</protein>
<evidence type="ECO:0000313" key="3">
    <source>
        <dbReference type="EMBL" id="KAG0589196.1"/>
    </source>
</evidence>
<evidence type="ECO:0000313" key="4">
    <source>
        <dbReference type="Proteomes" id="UP000822688"/>
    </source>
</evidence>
<feature type="region of interest" description="Disordered" evidence="1">
    <location>
        <begin position="1"/>
        <end position="83"/>
    </location>
</feature>
<feature type="compositionally biased region" description="Basic residues" evidence="1">
    <location>
        <begin position="1"/>
        <end position="27"/>
    </location>
</feature>
<organism evidence="3 4">
    <name type="scientific">Ceratodon purpureus</name>
    <name type="common">Fire moss</name>
    <name type="synonym">Dicranum purpureum</name>
    <dbReference type="NCBI Taxonomy" id="3225"/>
    <lineage>
        <taxon>Eukaryota</taxon>
        <taxon>Viridiplantae</taxon>
        <taxon>Streptophyta</taxon>
        <taxon>Embryophyta</taxon>
        <taxon>Bryophyta</taxon>
        <taxon>Bryophytina</taxon>
        <taxon>Bryopsida</taxon>
        <taxon>Dicranidae</taxon>
        <taxon>Pseudoditrichales</taxon>
        <taxon>Ditrichaceae</taxon>
        <taxon>Ceratodon</taxon>
    </lineage>
</organism>
<dbReference type="AlphaFoldDB" id="A0A8T0J294"/>
<reference evidence="3" key="1">
    <citation type="submission" date="2020-06" db="EMBL/GenBank/DDBJ databases">
        <title>WGS assembly of Ceratodon purpureus strain R40.</title>
        <authorList>
            <person name="Carey S.B."/>
            <person name="Jenkins J."/>
            <person name="Shu S."/>
            <person name="Lovell J.T."/>
            <person name="Sreedasyam A."/>
            <person name="Maumus F."/>
            <person name="Tiley G.P."/>
            <person name="Fernandez-Pozo N."/>
            <person name="Barry K."/>
            <person name="Chen C."/>
            <person name="Wang M."/>
            <person name="Lipzen A."/>
            <person name="Daum C."/>
            <person name="Saski C.A."/>
            <person name="Payton A.C."/>
            <person name="Mcbreen J.C."/>
            <person name="Conrad R.E."/>
            <person name="Kollar L.M."/>
            <person name="Olsson S."/>
            <person name="Huttunen S."/>
            <person name="Landis J.B."/>
            <person name="Wickett N.J."/>
            <person name="Johnson M.G."/>
            <person name="Rensing S.A."/>
            <person name="Grimwood J."/>
            <person name="Schmutz J."/>
            <person name="Mcdaniel S.F."/>
        </authorList>
    </citation>
    <scope>NUCLEOTIDE SEQUENCE</scope>
    <source>
        <strain evidence="3">R40</strain>
    </source>
</reference>
<feature type="compositionally biased region" description="Basic residues" evidence="1">
    <location>
        <begin position="69"/>
        <end position="83"/>
    </location>
</feature>
<gene>
    <name evidence="3" type="ORF">KC19_1G003200</name>
</gene>
<feature type="compositionally biased region" description="Low complexity" evidence="1">
    <location>
        <begin position="32"/>
        <end position="63"/>
    </location>
</feature>
<proteinExistence type="predicted"/>
<evidence type="ECO:0000256" key="1">
    <source>
        <dbReference type="SAM" id="MobiDB-lite"/>
    </source>
</evidence>
<keyword evidence="2" id="KW-0472">Membrane</keyword>
<dbReference type="EMBL" id="CM026421">
    <property type="protein sequence ID" value="KAG0589196.1"/>
    <property type="molecule type" value="Genomic_DNA"/>
</dbReference>
<feature type="transmembrane region" description="Helical" evidence="2">
    <location>
        <begin position="93"/>
        <end position="116"/>
    </location>
</feature>
<evidence type="ECO:0000256" key="2">
    <source>
        <dbReference type="SAM" id="Phobius"/>
    </source>
</evidence>
<accession>A0A8T0J294</accession>
<comment type="caution">
    <text evidence="3">The sequence shown here is derived from an EMBL/GenBank/DDBJ whole genome shotgun (WGS) entry which is preliminary data.</text>
</comment>
<keyword evidence="2" id="KW-1133">Transmembrane helix</keyword>
<keyword evidence="2" id="KW-0812">Transmembrane</keyword>
<dbReference type="Proteomes" id="UP000822688">
    <property type="component" value="Chromosome 1"/>
</dbReference>
<keyword evidence="4" id="KW-1185">Reference proteome</keyword>
<name>A0A8T0J294_CERPU</name>